<dbReference type="CDD" id="cd13578">
    <property type="entry name" value="PBP2_Bug27"/>
    <property type="match status" value="1"/>
</dbReference>
<evidence type="ECO:0000313" key="4">
    <source>
        <dbReference type="Proteomes" id="UP001549320"/>
    </source>
</evidence>
<accession>A0ABV2Q3C7</accession>
<dbReference type="PANTHER" id="PTHR42928">
    <property type="entry name" value="TRICARBOXYLATE-BINDING PROTEIN"/>
    <property type="match status" value="1"/>
</dbReference>
<dbReference type="PANTHER" id="PTHR42928:SF5">
    <property type="entry name" value="BLR1237 PROTEIN"/>
    <property type="match status" value="1"/>
</dbReference>
<dbReference type="Gene3D" id="3.40.190.150">
    <property type="entry name" value="Bordetella uptake gene, domain 1"/>
    <property type="match status" value="1"/>
</dbReference>
<dbReference type="Pfam" id="PF03401">
    <property type="entry name" value="TctC"/>
    <property type="match status" value="1"/>
</dbReference>
<sequence length="327" mass="34396">MMQRRLLIQALAAGATAPTLAWAQGAALNYPVKPVHLINPFSAGGALDQLARMLGQHLSEKLGQPVVVENKTGASGNIGAEFVARAAPDGYTLVMASSATHGIAPSMYGARLPFDALKDFTSISATVVQKNVLVLNAAVPVRNVQELIALAKAQPGKLSFGSSGAGTSQHLSGELFKSLAKVDMLHVPYKGSALAMQDLIGGQLTMMFTDIPTALPHIRTNKLRALGLTAAQASPALPDVQPLAQQGLPDFDLKAWYGVMGPAKMPAAVVTRLNASIVEFLSNPRNREKLLGMGMEPLAIDAPQSATFISDELKKWTEVVKTTGASV</sequence>
<dbReference type="SUPFAM" id="SSF53850">
    <property type="entry name" value="Periplasmic binding protein-like II"/>
    <property type="match status" value="1"/>
</dbReference>
<gene>
    <name evidence="3" type="ORF">ABIE13_000626</name>
</gene>
<reference evidence="3 4" key="1">
    <citation type="submission" date="2024-06" db="EMBL/GenBank/DDBJ databases">
        <title>Sorghum-associated microbial communities from plants grown in Nebraska, USA.</title>
        <authorList>
            <person name="Schachtman D."/>
        </authorList>
    </citation>
    <scope>NUCLEOTIDE SEQUENCE [LARGE SCALE GENOMIC DNA]</scope>
    <source>
        <strain evidence="3 4">2709</strain>
    </source>
</reference>
<name>A0ABV2Q3C7_9BURK</name>
<evidence type="ECO:0000256" key="2">
    <source>
        <dbReference type="SAM" id="SignalP"/>
    </source>
</evidence>
<dbReference type="EMBL" id="JBEPSH010000001">
    <property type="protein sequence ID" value="MET4575529.1"/>
    <property type="molecule type" value="Genomic_DNA"/>
</dbReference>
<feature type="chain" id="PRO_5046003831" evidence="2">
    <location>
        <begin position="24"/>
        <end position="327"/>
    </location>
</feature>
<organism evidence="3 4">
    <name type="scientific">Ottowia thiooxydans</name>
    <dbReference type="NCBI Taxonomy" id="219182"/>
    <lineage>
        <taxon>Bacteria</taxon>
        <taxon>Pseudomonadati</taxon>
        <taxon>Pseudomonadota</taxon>
        <taxon>Betaproteobacteria</taxon>
        <taxon>Burkholderiales</taxon>
        <taxon>Comamonadaceae</taxon>
        <taxon>Ottowia</taxon>
    </lineage>
</organism>
<keyword evidence="2" id="KW-0732">Signal</keyword>
<keyword evidence="4" id="KW-1185">Reference proteome</keyword>
<feature type="signal peptide" evidence="2">
    <location>
        <begin position="1"/>
        <end position="23"/>
    </location>
</feature>
<comment type="caution">
    <text evidence="3">The sequence shown here is derived from an EMBL/GenBank/DDBJ whole genome shotgun (WGS) entry which is preliminary data.</text>
</comment>
<proteinExistence type="inferred from homology"/>
<keyword evidence="3" id="KW-0675">Receptor</keyword>
<protein>
    <submittedName>
        <fullName evidence="3">Tripartite-type tricarboxylate transporter receptor subunit TctC</fullName>
    </submittedName>
</protein>
<dbReference type="Gene3D" id="3.40.190.10">
    <property type="entry name" value="Periplasmic binding protein-like II"/>
    <property type="match status" value="1"/>
</dbReference>
<dbReference type="InterPro" id="IPR005064">
    <property type="entry name" value="BUG"/>
</dbReference>
<evidence type="ECO:0000313" key="3">
    <source>
        <dbReference type="EMBL" id="MET4575529.1"/>
    </source>
</evidence>
<dbReference type="InterPro" id="IPR042100">
    <property type="entry name" value="Bug_dom1"/>
</dbReference>
<dbReference type="PIRSF" id="PIRSF017082">
    <property type="entry name" value="YflP"/>
    <property type="match status" value="1"/>
</dbReference>
<evidence type="ECO:0000256" key="1">
    <source>
        <dbReference type="ARBA" id="ARBA00006987"/>
    </source>
</evidence>
<comment type="similarity">
    <text evidence="1">Belongs to the UPF0065 (bug) family.</text>
</comment>
<dbReference type="Proteomes" id="UP001549320">
    <property type="component" value="Unassembled WGS sequence"/>
</dbReference>